<reference evidence="6" key="1">
    <citation type="submission" date="2013-08" db="EMBL/GenBank/DDBJ databases">
        <authorList>
            <person name="Durkin A.S."/>
            <person name="Haft D.R."/>
            <person name="McCorrison J."/>
            <person name="Torralba M."/>
            <person name="Gillis M."/>
            <person name="Haft D.H."/>
            <person name="Methe B."/>
            <person name="Sutton G."/>
            <person name="Nelson K.E."/>
        </authorList>
    </citation>
    <scope>NUCLEOTIDE SEQUENCE [LARGE SCALE GENOMIC DNA]</scope>
    <source>
        <strain evidence="6">F0233</strain>
    </source>
</reference>
<dbReference type="PRINTS" id="PR00413">
    <property type="entry name" value="HADHALOGNASE"/>
</dbReference>
<dbReference type="SFLD" id="SFLDG01129">
    <property type="entry name" value="C1.5:_HAD__Beta-PGM__Phosphata"/>
    <property type="match status" value="1"/>
</dbReference>
<dbReference type="NCBIfam" id="TIGR01509">
    <property type="entry name" value="HAD-SF-IA-v3"/>
    <property type="match status" value="1"/>
</dbReference>
<dbReference type="PANTHER" id="PTHR46193">
    <property type="entry name" value="6-PHOSPHOGLUCONATE PHOSPHATASE"/>
    <property type="match status" value="1"/>
</dbReference>
<dbReference type="InterPro" id="IPR006439">
    <property type="entry name" value="HAD-SF_hydro_IA"/>
</dbReference>
<dbReference type="InterPro" id="IPR023198">
    <property type="entry name" value="PGP-like_dom2"/>
</dbReference>
<dbReference type="InterPro" id="IPR023214">
    <property type="entry name" value="HAD_sf"/>
</dbReference>
<dbReference type="InterPro" id="IPR036412">
    <property type="entry name" value="HAD-like_sf"/>
</dbReference>
<comment type="similarity">
    <text evidence="2">Belongs to the HAD-like hydrolase superfamily. CbbY/CbbZ/Gph/YieH family.</text>
</comment>
<evidence type="ECO:0000313" key="7">
    <source>
        <dbReference type="Proteomes" id="UP000017052"/>
    </source>
</evidence>
<dbReference type="SUPFAM" id="SSF56784">
    <property type="entry name" value="HAD-like"/>
    <property type="match status" value="1"/>
</dbReference>
<dbReference type="SFLD" id="SFLDS00003">
    <property type="entry name" value="Haloacid_Dehalogenase"/>
    <property type="match status" value="1"/>
</dbReference>
<organism evidence="6 7">
    <name type="scientific">Propionibacterium acidifaciens F0233</name>
    <dbReference type="NCBI Taxonomy" id="553198"/>
    <lineage>
        <taxon>Bacteria</taxon>
        <taxon>Bacillati</taxon>
        <taxon>Actinomycetota</taxon>
        <taxon>Actinomycetes</taxon>
        <taxon>Propionibacteriales</taxon>
        <taxon>Propionibacteriaceae</taxon>
        <taxon>Propionibacterium</taxon>
    </lineage>
</organism>
<dbReference type="Pfam" id="PF00702">
    <property type="entry name" value="Hydrolase"/>
    <property type="match status" value="1"/>
</dbReference>
<sequence length="250" mass="26570">MTHSADTTDANRPRALEAVLWDFDGTLVNTEPMWFDAETEYVTGHGAPWPPEEARGYAGAAWTTSGGAMRDRLVEYGVDPSLTAWGVYDEVTGIVVRRLRASGGPMPGVLELLERVRAAGVPNAVVSASQARLVEAGLEVIGAADAFDALVTGPMIDHGKPDPDGYLLAARMLDVRPHRCVVIEDSPTGCESGRRAGALVVGVPSVVPLPPAPGQLRRTTLEGLTVEELERAVHEHLAEPAPVDVTGRAR</sequence>
<evidence type="ECO:0000256" key="3">
    <source>
        <dbReference type="ARBA" id="ARBA00022723"/>
    </source>
</evidence>
<dbReference type="GO" id="GO:0016787">
    <property type="term" value="F:hydrolase activity"/>
    <property type="evidence" value="ECO:0007669"/>
    <property type="project" value="UniProtKB-KW"/>
</dbReference>
<keyword evidence="3" id="KW-0479">Metal-binding</keyword>
<comment type="caution">
    <text evidence="6">The sequence shown here is derived from an EMBL/GenBank/DDBJ whole genome shotgun (WGS) entry which is preliminary data.</text>
</comment>
<dbReference type="Gene3D" id="1.10.150.240">
    <property type="entry name" value="Putative phosphatase, domain 2"/>
    <property type="match status" value="1"/>
</dbReference>
<name>U2S9W2_9ACTN</name>
<dbReference type="CDD" id="cd07505">
    <property type="entry name" value="HAD_BPGM-like"/>
    <property type="match status" value="1"/>
</dbReference>
<dbReference type="Gene3D" id="3.40.50.1000">
    <property type="entry name" value="HAD superfamily/HAD-like"/>
    <property type="match status" value="1"/>
</dbReference>
<keyword evidence="4" id="KW-0460">Magnesium</keyword>
<dbReference type="Proteomes" id="UP000017052">
    <property type="component" value="Unassembled WGS sequence"/>
</dbReference>
<accession>U2S9W2</accession>
<proteinExistence type="inferred from homology"/>
<dbReference type="GO" id="GO:0046872">
    <property type="term" value="F:metal ion binding"/>
    <property type="evidence" value="ECO:0007669"/>
    <property type="project" value="UniProtKB-KW"/>
</dbReference>
<evidence type="ECO:0000256" key="1">
    <source>
        <dbReference type="ARBA" id="ARBA00001946"/>
    </source>
</evidence>
<keyword evidence="5" id="KW-0119">Carbohydrate metabolism</keyword>
<dbReference type="RefSeq" id="WP_021796292.1">
    <property type="nucleotide sequence ID" value="NZ_ACVN02000030.1"/>
</dbReference>
<evidence type="ECO:0000256" key="2">
    <source>
        <dbReference type="ARBA" id="ARBA00006171"/>
    </source>
</evidence>
<dbReference type="GeneID" id="95361077"/>
<gene>
    <name evidence="6" type="ORF">HMPREF0682_2911</name>
</gene>
<dbReference type="EMBL" id="ACVN02000030">
    <property type="protein sequence ID" value="ERK62413.1"/>
    <property type="molecule type" value="Genomic_DNA"/>
</dbReference>
<keyword evidence="7" id="KW-1185">Reference proteome</keyword>
<comment type="cofactor">
    <cofactor evidence="1">
        <name>Mg(2+)</name>
        <dbReference type="ChEBI" id="CHEBI:18420"/>
    </cofactor>
</comment>
<dbReference type="PANTHER" id="PTHR46193:SF18">
    <property type="entry name" value="HEXITOL PHOSPHATASE B"/>
    <property type="match status" value="1"/>
</dbReference>
<evidence type="ECO:0000313" key="6">
    <source>
        <dbReference type="EMBL" id="ERK62413.1"/>
    </source>
</evidence>
<evidence type="ECO:0000256" key="4">
    <source>
        <dbReference type="ARBA" id="ARBA00022842"/>
    </source>
</evidence>
<evidence type="ECO:0000256" key="5">
    <source>
        <dbReference type="ARBA" id="ARBA00023277"/>
    </source>
</evidence>
<dbReference type="InterPro" id="IPR051600">
    <property type="entry name" value="Beta-PGM-like"/>
</dbReference>
<dbReference type="PROSITE" id="PS01228">
    <property type="entry name" value="COF_1"/>
    <property type="match status" value="1"/>
</dbReference>
<protein>
    <submittedName>
        <fullName evidence="6">Haloacid dehalogenase-like hydrolase</fullName>
    </submittedName>
</protein>
<dbReference type="AlphaFoldDB" id="U2S9W2"/>